<protein>
    <recommendedName>
        <fullName evidence="4">Glutamate-1-semialdehyde 2,1-aminomutase</fullName>
    </recommendedName>
</protein>
<comment type="cofactor">
    <cofactor evidence="1">
        <name>pyridoxal 5'-phosphate</name>
        <dbReference type="ChEBI" id="CHEBI:597326"/>
    </cofactor>
</comment>
<evidence type="ECO:0000256" key="2">
    <source>
        <dbReference type="ARBA" id="ARBA00022898"/>
    </source>
</evidence>
<dbReference type="Gene3D" id="3.90.1150.10">
    <property type="entry name" value="Aspartate Aminotransferase, domain 1"/>
    <property type="match status" value="1"/>
</dbReference>
<accession>A0A382M3W6</accession>
<keyword evidence="2" id="KW-0663">Pyridoxal phosphate</keyword>
<evidence type="ECO:0000256" key="1">
    <source>
        <dbReference type="ARBA" id="ARBA00001933"/>
    </source>
</evidence>
<sequence>MGSDSKQLFTEAQRWIPGGVNSPVRAWAAVGLEPRFVTEAEGARIRDVEGRDYIDYVGSWGPLLLGHRDPTVVDAVVDATRRGMSFGAATAGEVELARRLCERFVSLERLRLVNSGTEATMSALRLARAATGRSSIIKFAGCYHGHSDGLLVAAGSGASTFGVPDSPGVPDGYAGLTRVAEFNDAASVDRLCDQEVAANIVEPVAANMGVVAPEPDFLARLRAIADERGALLIFDEVVTGLRLGPGG</sequence>
<dbReference type="SUPFAM" id="SSF53383">
    <property type="entry name" value="PLP-dependent transferases"/>
    <property type="match status" value="1"/>
</dbReference>
<evidence type="ECO:0008006" key="4">
    <source>
        <dbReference type="Google" id="ProtNLM"/>
    </source>
</evidence>
<dbReference type="Pfam" id="PF00202">
    <property type="entry name" value="Aminotran_3"/>
    <property type="match status" value="1"/>
</dbReference>
<evidence type="ECO:0000313" key="3">
    <source>
        <dbReference type="EMBL" id="SVC42042.1"/>
    </source>
</evidence>
<dbReference type="AlphaFoldDB" id="A0A382M3W6"/>
<proteinExistence type="predicted"/>
<reference evidence="3" key="1">
    <citation type="submission" date="2018-05" db="EMBL/GenBank/DDBJ databases">
        <authorList>
            <person name="Lanie J.A."/>
            <person name="Ng W.-L."/>
            <person name="Kazmierczak K.M."/>
            <person name="Andrzejewski T.M."/>
            <person name="Davidsen T.M."/>
            <person name="Wayne K.J."/>
            <person name="Tettelin H."/>
            <person name="Glass J.I."/>
            <person name="Rusch D."/>
            <person name="Podicherti R."/>
            <person name="Tsui H.-C.T."/>
            <person name="Winkler M.E."/>
        </authorList>
    </citation>
    <scope>NUCLEOTIDE SEQUENCE</scope>
</reference>
<gene>
    <name evidence="3" type="ORF">METZ01_LOCUS294896</name>
</gene>
<organism evidence="3">
    <name type="scientific">marine metagenome</name>
    <dbReference type="NCBI Taxonomy" id="408172"/>
    <lineage>
        <taxon>unclassified sequences</taxon>
        <taxon>metagenomes</taxon>
        <taxon>ecological metagenomes</taxon>
    </lineage>
</organism>
<dbReference type="EMBL" id="UINC01090261">
    <property type="protein sequence ID" value="SVC42042.1"/>
    <property type="molecule type" value="Genomic_DNA"/>
</dbReference>
<dbReference type="InterPro" id="IPR005814">
    <property type="entry name" value="Aminotrans_3"/>
</dbReference>
<feature type="non-terminal residue" evidence="3">
    <location>
        <position position="247"/>
    </location>
</feature>
<dbReference type="Gene3D" id="3.40.640.10">
    <property type="entry name" value="Type I PLP-dependent aspartate aminotransferase-like (Major domain)"/>
    <property type="match status" value="1"/>
</dbReference>
<name>A0A382M3W6_9ZZZZ</name>
<dbReference type="InterPro" id="IPR015422">
    <property type="entry name" value="PyrdxlP-dep_Trfase_small"/>
</dbReference>
<dbReference type="InterPro" id="IPR015424">
    <property type="entry name" value="PyrdxlP-dep_Trfase"/>
</dbReference>
<dbReference type="GO" id="GO:0030170">
    <property type="term" value="F:pyridoxal phosphate binding"/>
    <property type="evidence" value="ECO:0007669"/>
    <property type="project" value="InterPro"/>
</dbReference>
<dbReference type="GO" id="GO:0008483">
    <property type="term" value="F:transaminase activity"/>
    <property type="evidence" value="ECO:0007669"/>
    <property type="project" value="InterPro"/>
</dbReference>
<dbReference type="PANTHER" id="PTHR43713">
    <property type="entry name" value="GLUTAMATE-1-SEMIALDEHYDE 2,1-AMINOMUTASE"/>
    <property type="match status" value="1"/>
</dbReference>
<dbReference type="InterPro" id="IPR015421">
    <property type="entry name" value="PyrdxlP-dep_Trfase_major"/>
</dbReference>
<dbReference type="PANTHER" id="PTHR43713:SF3">
    <property type="entry name" value="GLUTAMATE-1-SEMIALDEHYDE 2,1-AMINOMUTASE 1, CHLOROPLASTIC-RELATED"/>
    <property type="match status" value="1"/>
</dbReference>